<dbReference type="EMBL" id="CAJNOK010026364">
    <property type="protein sequence ID" value="CAF1401690.1"/>
    <property type="molecule type" value="Genomic_DNA"/>
</dbReference>
<comment type="caution">
    <text evidence="2">The sequence shown here is derived from an EMBL/GenBank/DDBJ whole genome shotgun (WGS) entry which is preliminary data.</text>
</comment>
<dbReference type="Gene3D" id="3.30.420.10">
    <property type="entry name" value="Ribonuclease H-like superfamily/Ribonuclease H"/>
    <property type="match status" value="1"/>
</dbReference>
<keyword evidence="1" id="KW-1133">Transmembrane helix</keyword>
<accession>A0A8S2FAI7</accession>
<dbReference type="Proteomes" id="UP000677228">
    <property type="component" value="Unassembled WGS sequence"/>
</dbReference>
<evidence type="ECO:0000313" key="4">
    <source>
        <dbReference type="Proteomes" id="UP000677228"/>
    </source>
</evidence>
<evidence type="ECO:0000256" key="1">
    <source>
        <dbReference type="SAM" id="Phobius"/>
    </source>
</evidence>
<evidence type="ECO:0000313" key="3">
    <source>
        <dbReference type="EMBL" id="CAF4208784.1"/>
    </source>
</evidence>
<keyword evidence="1" id="KW-0812">Transmembrane</keyword>
<protein>
    <submittedName>
        <fullName evidence="2">Uncharacterized protein</fullName>
    </submittedName>
</protein>
<name>A0A8S2FAI7_9BILA</name>
<dbReference type="EMBL" id="CAJOBA010048093">
    <property type="protein sequence ID" value="CAF4208784.1"/>
    <property type="molecule type" value="Genomic_DNA"/>
</dbReference>
<dbReference type="InterPro" id="IPR036397">
    <property type="entry name" value="RNaseH_sf"/>
</dbReference>
<reference evidence="2" key="1">
    <citation type="submission" date="2021-02" db="EMBL/GenBank/DDBJ databases">
        <authorList>
            <person name="Nowell W R."/>
        </authorList>
    </citation>
    <scope>NUCLEOTIDE SEQUENCE</scope>
</reference>
<dbReference type="AlphaFoldDB" id="A0A8S2FAI7"/>
<sequence>MSSTPNMVFDRFLISKIYNTGFLSVGLFFSCCLSNLSCINLSVTLILIVIDVKDFQLLDPVVFAYNTGIHSSTKFSPYELQFGRKPCLPTDPPPIQLNLPNLSDYYAQLNKSLKLYQLYSSENMIKQQNLSAIRYNKNRKDKHYNIGDYVLTRIQGNRLKLDPRFHPTPMIIIKAKHPTYIVKDPETNQT</sequence>
<evidence type="ECO:0000313" key="2">
    <source>
        <dbReference type="EMBL" id="CAF1401690.1"/>
    </source>
</evidence>
<keyword evidence="1" id="KW-0472">Membrane</keyword>
<feature type="transmembrane region" description="Helical" evidence="1">
    <location>
        <begin position="21"/>
        <end position="50"/>
    </location>
</feature>
<organism evidence="2 4">
    <name type="scientific">Didymodactylos carnosus</name>
    <dbReference type="NCBI Taxonomy" id="1234261"/>
    <lineage>
        <taxon>Eukaryota</taxon>
        <taxon>Metazoa</taxon>
        <taxon>Spiralia</taxon>
        <taxon>Gnathifera</taxon>
        <taxon>Rotifera</taxon>
        <taxon>Eurotatoria</taxon>
        <taxon>Bdelloidea</taxon>
        <taxon>Philodinida</taxon>
        <taxon>Philodinidae</taxon>
        <taxon>Didymodactylos</taxon>
    </lineage>
</organism>
<dbReference type="Proteomes" id="UP000682733">
    <property type="component" value="Unassembled WGS sequence"/>
</dbReference>
<gene>
    <name evidence="2" type="ORF">OVA965_LOCUS33066</name>
    <name evidence="3" type="ORF">TMI583_LOCUS33943</name>
</gene>
<dbReference type="GO" id="GO:0003676">
    <property type="term" value="F:nucleic acid binding"/>
    <property type="evidence" value="ECO:0007669"/>
    <property type="project" value="InterPro"/>
</dbReference>
<proteinExistence type="predicted"/>